<evidence type="ECO:0000256" key="1">
    <source>
        <dbReference type="SAM" id="MobiDB-lite"/>
    </source>
</evidence>
<dbReference type="AlphaFoldDB" id="A0A0L0NMW7"/>
<sequence>MADALAFLHWVAKVDAYDVEFVLARCRPSPEDPTMPPSSPLPNTGFRESTSEALEGHATWLLETPPSSPLPNTRSREFTSEALDRHAMWLLDLDCCRELAMDEDGILQAAKSFWRNDPFYPRPGSTIPEDQRLWQAFKTRFLDTSSSLLHGDEEAVRQLPGMLINKITKTRGVWVKGP</sequence>
<dbReference type="EMBL" id="LFRF01000001">
    <property type="protein sequence ID" value="KND95030.1"/>
    <property type="molecule type" value="Genomic_DNA"/>
</dbReference>
<dbReference type="PANTHER" id="PTHR40780">
    <property type="entry name" value="DUF3669 DOMAIN-CONTAINING PROTEIN"/>
    <property type="match status" value="1"/>
</dbReference>
<keyword evidence="4" id="KW-1185">Reference proteome</keyword>
<protein>
    <recommendedName>
        <fullName evidence="2">DUF3669 domain-containing protein</fullName>
    </recommendedName>
</protein>
<dbReference type="InterPro" id="IPR022137">
    <property type="entry name" value="Znf_prot_DUF3669"/>
</dbReference>
<evidence type="ECO:0000313" key="3">
    <source>
        <dbReference type="EMBL" id="KND95030.1"/>
    </source>
</evidence>
<accession>A0A0L0NMW7</accession>
<dbReference type="PANTHER" id="PTHR40780:SF3">
    <property type="entry name" value="DUF3669 DOMAIN-CONTAINING PROTEIN"/>
    <property type="match status" value="1"/>
</dbReference>
<proteinExistence type="predicted"/>
<organism evidence="3 4">
    <name type="scientific">Tolypocladium ophioglossoides (strain CBS 100239)</name>
    <name type="common">Snaketongue truffleclub</name>
    <name type="synonym">Elaphocordyceps ophioglossoides</name>
    <dbReference type="NCBI Taxonomy" id="1163406"/>
    <lineage>
        <taxon>Eukaryota</taxon>
        <taxon>Fungi</taxon>
        <taxon>Dikarya</taxon>
        <taxon>Ascomycota</taxon>
        <taxon>Pezizomycotina</taxon>
        <taxon>Sordariomycetes</taxon>
        <taxon>Hypocreomycetidae</taxon>
        <taxon>Hypocreales</taxon>
        <taxon>Ophiocordycipitaceae</taxon>
        <taxon>Tolypocladium</taxon>
    </lineage>
</organism>
<dbReference type="Pfam" id="PF12417">
    <property type="entry name" value="DUF3669"/>
    <property type="match status" value="1"/>
</dbReference>
<name>A0A0L0NMW7_TOLOC</name>
<reference evidence="3 4" key="1">
    <citation type="journal article" date="2015" name="BMC Genomics">
        <title>The genome of the truffle-parasite Tolypocladium ophioglossoides and the evolution of antifungal peptaibiotics.</title>
        <authorList>
            <person name="Quandt C.A."/>
            <person name="Bushley K.E."/>
            <person name="Spatafora J.W."/>
        </authorList>
    </citation>
    <scope>NUCLEOTIDE SEQUENCE [LARGE SCALE GENOMIC DNA]</scope>
    <source>
        <strain evidence="3 4">CBS 100239</strain>
    </source>
</reference>
<dbReference type="Proteomes" id="UP000036947">
    <property type="component" value="Unassembled WGS sequence"/>
</dbReference>
<feature type="region of interest" description="Disordered" evidence="1">
    <location>
        <begin position="28"/>
        <end position="48"/>
    </location>
</feature>
<dbReference type="OrthoDB" id="2993351at2759"/>
<evidence type="ECO:0000313" key="4">
    <source>
        <dbReference type="Proteomes" id="UP000036947"/>
    </source>
</evidence>
<evidence type="ECO:0000259" key="2">
    <source>
        <dbReference type="Pfam" id="PF12417"/>
    </source>
</evidence>
<feature type="compositionally biased region" description="Pro residues" evidence="1">
    <location>
        <begin position="31"/>
        <end position="40"/>
    </location>
</feature>
<comment type="caution">
    <text evidence="3">The sequence shown here is derived from an EMBL/GenBank/DDBJ whole genome shotgun (WGS) entry which is preliminary data.</text>
</comment>
<gene>
    <name evidence="3" type="ORF">TOPH_00722</name>
</gene>
<feature type="domain" description="DUF3669" evidence="2">
    <location>
        <begin position="88"/>
        <end position="150"/>
    </location>
</feature>